<keyword evidence="13" id="KW-1185">Reference proteome</keyword>
<comment type="similarity">
    <text evidence="10">Belongs to the AccA family.</text>
</comment>
<dbReference type="Gene3D" id="3.90.226.10">
    <property type="entry name" value="2-enoyl-CoA Hydratase, Chain A, domain 1"/>
    <property type="match status" value="1"/>
</dbReference>
<dbReference type="Proteomes" id="UP000320386">
    <property type="component" value="Chromosome"/>
</dbReference>
<evidence type="ECO:0000256" key="8">
    <source>
        <dbReference type="ARBA" id="ARBA00023160"/>
    </source>
</evidence>
<evidence type="ECO:0000256" key="7">
    <source>
        <dbReference type="ARBA" id="ARBA00023098"/>
    </source>
</evidence>
<dbReference type="GO" id="GO:0006633">
    <property type="term" value="P:fatty acid biosynthetic process"/>
    <property type="evidence" value="ECO:0007669"/>
    <property type="project" value="UniProtKB-KW"/>
</dbReference>
<comment type="catalytic activity">
    <reaction evidence="9 10">
        <text>N(6)-carboxybiotinyl-L-lysyl-[protein] + acetyl-CoA = N(6)-biotinyl-L-lysyl-[protein] + malonyl-CoA</text>
        <dbReference type="Rhea" id="RHEA:54728"/>
        <dbReference type="Rhea" id="RHEA-COMP:10505"/>
        <dbReference type="Rhea" id="RHEA-COMP:10506"/>
        <dbReference type="ChEBI" id="CHEBI:57288"/>
        <dbReference type="ChEBI" id="CHEBI:57384"/>
        <dbReference type="ChEBI" id="CHEBI:83144"/>
        <dbReference type="ChEBI" id="CHEBI:83145"/>
        <dbReference type="EC" id="2.1.3.15"/>
    </reaction>
</comment>
<dbReference type="InterPro" id="IPR011763">
    <property type="entry name" value="COA_CT_C"/>
</dbReference>
<comment type="function">
    <text evidence="10">Component of the acetyl coenzyme A carboxylase (ACC) complex. First, biotin carboxylase catalyzes the carboxylation of biotin on its carrier protein (BCCP) and then the CO(2) group is transferred by the carboxyltransferase to acetyl-CoA to form malonyl-CoA.</text>
</comment>
<dbReference type="GO" id="GO:0003989">
    <property type="term" value="F:acetyl-CoA carboxylase activity"/>
    <property type="evidence" value="ECO:0007669"/>
    <property type="project" value="InterPro"/>
</dbReference>
<dbReference type="NCBIfam" id="NF041504">
    <property type="entry name" value="AccA_sub"/>
    <property type="match status" value="1"/>
</dbReference>
<dbReference type="PRINTS" id="PR01069">
    <property type="entry name" value="ACCCTRFRASEA"/>
</dbReference>
<dbReference type="AlphaFoldDB" id="A0A518BXG8"/>
<evidence type="ECO:0000259" key="11">
    <source>
        <dbReference type="PROSITE" id="PS50989"/>
    </source>
</evidence>
<keyword evidence="10" id="KW-0963">Cytoplasm</keyword>
<evidence type="ECO:0000256" key="9">
    <source>
        <dbReference type="ARBA" id="ARBA00049152"/>
    </source>
</evidence>
<dbReference type="NCBIfam" id="NF004344">
    <property type="entry name" value="PRK05724.1"/>
    <property type="match status" value="1"/>
</dbReference>
<dbReference type="RefSeq" id="WP_145445793.1">
    <property type="nucleotide sequence ID" value="NZ_CP036280.1"/>
</dbReference>
<protein>
    <recommendedName>
        <fullName evidence="10">Acetyl-coenzyme A carboxylase carboxyl transferase subunit alpha</fullName>
        <shortName evidence="10">ACCase subunit alpha</shortName>
        <shortName evidence="10">Acetyl-CoA carboxylase carboxyltransferase subunit alpha</shortName>
        <ecNumber evidence="10">2.1.3.15</ecNumber>
    </recommendedName>
</protein>
<evidence type="ECO:0000256" key="10">
    <source>
        <dbReference type="HAMAP-Rule" id="MF_00823"/>
    </source>
</evidence>
<name>A0A518BXG8_9BACT</name>
<keyword evidence="6 10" id="KW-0067">ATP-binding</keyword>
<evidence type="ECO:0000256" key="4">
    <source>
        <dbReference type="ARBA" id="ARBA00022741"/>
    </source>
</evidence>
<dbReference type="InterPro" id="IPR001095">
    <property type="entry name" value="Acetyl_CoA_COase_a_su"/>
</dbReference>
<dbReference type="PANTHER" id="PTHR42853">
    <property type="entry name" value="ACETYL-COENZYME A CARBOXYLASE CARBOXYL TRANSFERASE SUBUNIT ALPHA"/>
    <property type="match status" value="1"/>
</dbReference>
<evidence type="ECO:0000313" key="12">
    <source>
        <dbReference type="EMBL" id="QDU71648.1"/>
    </source>
</evidence>
<keyword evidence="4 10" id="KW-0547">Nucleotide-binding</keyword>
<comment type="pathway">
    <text evidence="1 10">Lipid metabolism; malonyl-CoA biosynthesis; malonyl-CoA from acetyl-CoA: step 1/1.</text>
</comment>
<evidence type="ECO:0000256" key="2">
    <source>
        <dbReference type="ARBA" id="ARBA00022516"/>
    </source>
</evidence>
<keyword evidence="12" id="KW-0436">Ligase</keyword>
<gene>
    <name evidence="10 12" type="primary">accA</name>
    <name evidence="12" type="ORF">Pan265_15000</name>
</gene>
<dbReference type="GO" id="GO:0005524">
    <property type="term" value="F:ATP binding"/>
    <property type="evidence" value="ECO:0007669"/>
    <property type="project" value="UniProtKB-KW"/>
</dbReference>
<dbReference type="SUPFAM" id="SSF52096">
    <property type="entry name" value="ClpP/crotonase"/>
    <property type="match status" value="1"/>
</dbReference>
<organism evidence="12 13">
    <name type="scientific">Mucisphaera calidilacus</name>
    <dbReference type="NCBI Taxonomy" id="2527982"/>
    <lineage>
        <taxon>Bacteria</taxon>
        <taxon>Pseudomonadati</taxon>
        <taxon>Planctomycetota</taxon>
        <taxon>Phycisphaerae</taxon>
        <taxon>Phycisphaerales</taxon>
        <taxon>Phycisphaeraceae</taxon>
        <taxon>Mucisphaera</taxon>
    </lineage>
</organism>
<keyword evidence="7 10" id="KW-0443">Lipid metabolism</keyword>
<evidence type="ECO:0000256" key="6">
    <source>
        <dbReference type="ARBA" id="ARBA00022840"/>
    </source>
</evidence>
<evidence type="ECO:0000313" key="13">
    <source>
        <dbReference type="Proteomes" id="UP000320386"/>
    </source>
</evidence>
<keyword evidence="3 10" id="KW-0808">Transferase</keyword>
<dbReference type="GO" id="GO:0009317">
    <property type="term" value="C:acetyl-CoA carboxylase complex"/>
    <property type="evidence" value="ECO:0007669"/>
    <property type="project" value="InterPro"/>
</dbReference>
<feature type="domain" description="CoA carboxyltransferase C-terminal" evidence="11">
    <location>
        <begin position="50"/>
        <end position="306"/>
    </location>
</feature>
<dbReference type="KEGG" id="mcad:Pan265_15000"/>
<dbReference type="EC" id="2.1.3.15" evidence="10"/>
<dbReference type="HAMAP" id="MF_00823">
    <property type="entry name" value="AcetylCoA_CT_alpha"/>
    <property type="match status" value="1"/>
</dbReference>
<dbReference type="EMBL" id="CP036280">
    <property type="protein sequence ID" value="QDU71648.1"/>
    <property type="molecule type" value="Genomic_DNA"/>
</dbReference>
<dbReference type="Pfam" id="PF03255">
    <property type="entry name" value="ACCA"/>
    <property type="match status" value="1"/>
</dbReference>
<keyword evidence="8 10" id="KW-0275">Fatty acid biosynthesis</keyword>
<dbReference type="OrthoDB" id="9808023at2"/>
<keyword evidence="5 10" id="KW-0276">Fatty acid metabolism</keyword>
<accession>A0A518BXG8</accession>
<dbReference type="GO" id="GO:0016743">
    <property type="term" value="F:carboxyl- or carbamoyltransferase activity"/>
    <property type="evidence" value="ECO:0007669"/>
    <property type="project" value="UniProtKB-UniRule"/>
</dbReference>
<keyword evidence="2 10" id="KW-0444">Lipid biosynthesis</keyword>
<proteinExistence type="inferred from homology"/>
<evidence type="ECO:0000256" key="5">
    <source>
        <dbReference type="ARBA" id="ARBA00022832"/>
    </source>
</evidence>
<comment type="subunit">
    <text evidence="10">Acetyl-CoA carboxylase is a heterohexamer composed of biotin carboxyl carrier protein (AccB), biotin carboxylase (AccC) and two subunits each of ACCase subunit alpha (AccA) and ACCase subunit beta (AccD).</text>
</comment>
<dbReference type="PROSITE" id="PS50989">
    <property type="entry name" value="COA_CT_CTER"/>
    <property type="match status" value="1"/>
</dbReference>
<dbReference type="InterPro" id="IPR029045">
    <property type="entry name" value="ClpP/crotonase-like_dom_sf"/>
</dbReference>
<evidence type="ECO:0000256" key="1">
    <source>
        <dbReference type="ARBA" id="ARBA00004956"/>
    </source>
</evidence>
<dbReference type="PANTHER" id="PTHR42853:SF3">
    <property type="entry name" value="ACETYL-COENZYME A CARBOXYLASE CARBOXYL TRANSFERASE SUBUNIT ALPHA, CHLOROPLASTIC"/>
    <property type="match status" value="1"/>
</dbReference>
<reference evidence="12 13" key="1">
    <citation type="submission" date="2019-02" db="EMBL/GenBank/DDBJ databases">
        <title>Deep-cultivation of Planctomycetes and their phenomic and genomic characterization uncovers novel biology.</title>
        <authorList>
            <person name="Wiegand S."/>
            <person name="Jogler M."/>
            <person name="Boedeker C."/>
            <person name="Pinto D."/>
            <person name="Vollmers J."/>
            <person name="Rivas-Marin E."/>
            <person name="Kohn T."/>
            <person name="Peeters S.H."/>
            <person name="Heuer A."/>
            <person name="Rast P."/>
            <person name="Oberbeckmann S."/>
            <person name="Bunk B."/>
            <person name="Jeske O."/>
            <person name="Meyerdierks A."/>
            <person name="Storesund J.E."/>
            <person name="Kallscheuer N."/>
            <person name="Luecker S."/>
            <person name="Lage O.M."/>
            <person name="Pohl T."/>
            <person name="Merkel B.J."/>
            <person name="Hornburger P."/>
            <person name="Mueller R.-W."/>
            <person name="Bruemmer F."/>
            <person name="Labrenz M."/>
            <person name="Spormann A.M."/>
            <person name="Op den Camp H."/>
            <person name="Overmann J."/>
            <person name="Amann R."/>
            <person name="Jetten M.S.M."/>
            <person name="Mascher T."/>
            <person name="Medema M.H."/>
            <person name="Devos D.P."/>
            <person name="Kaster A.-K."/>
            <person name="Ovreas L."/>
            <person name="Rohde M."/>
            <person name="Galperin M.Y."/>
            <person name="Jogler C."/>
        </authorList>
    </citation>
    <scope>NUCLEOTIDE SEQUENCE [LARGE SCALE GENOMIC DNA]</scope>
    <source>
        <strain evidence="12 13">Pan265</strain>
    </source>
</reference>
<evidence type="ECO:0000256" key="3">
    <source>
        <dbReference type="ARBA" id="ARBA00022679"/>
    </source>
</evidence>
<dbReference type="NCBIfam" id="TIGR00513">
    <property type="entry name" value="accA"/>
    <property type="match status" value="1"/>
</dbReference>
<dbReference type="GO" id="GO:2001295">
    <property type="term" value="P:malonyl-CoA biosynthetic process"/>
    <property type="evidence" value="ECO:0007669"/>
    <property type="project" value="UniProtKB-UniRule"/>
</dbReference>
<comment type="subcellular location">
    <subcellularLocation>
        <location evidence="10">Cytoplasm</location>
    </subcellularLocation>
</comment>
<sequence>MTQTNAANGLIELDFERPIVALERQIAELEASGAGPDAPDGVDLSDDIKRVRQSHAAMLKKIYTKLTAWNTVKVARHPNRPQSTDYIKAFVKDFADIHGDRRFGDDPAIIAGLGRIGPHKAMIIGHRKGKDTKEKIACHFGCAHPEGYRKALRAMKLAEKFRLPVVCLIDTPGAYPGIGAEERGQAQAIAENLLEMARLKTPLISVVIGEGASGGALGIGVADRLAMMQFAWYTVISPEGCAAILWKEANAETNAAAAEALKLTARDNRELGTIDDIIDEPLGGAHRDPAATAESLEAYLTQTLRELKRFKIDNLVNKRYERLRKIGAYTEG</sequence>
<dbReference type="UniPathway" id="UPA00655">
    <property type="reaction ID" value="UER00711"/>
</dbReference>